<gene>
    <name evidence="2" type="ORF">DW747_08805</name>
</gene>
<dbReference type="NCBIfam" id="TIGR02669">
    <property type="entry name" value="SpoIID_LytB"/>
    <property type="match status" value="1"/>
</dbReference>
<dbReference type="Proteomes" id="UP000261231">
    <property type="component" value="Unassembled WGS sequence"/>
</dbReference>
<dbReference type="InterPro" id="IPR013693">
    <property type="entry name" value="SpoIID/LytB_N"/>
</dbReference>
<keyword evidence="3" id="KW-1185">Reference proteome</keyword>
<dbReference type="PANTHER" id="PTHR30032">
    <property type="entry name" value="N-ACETYLMURAMOYL-L-ALANINE AMIDASE-RELATED"/>
    <property type="match status" value="1"/>
</dbReference>
<dbReference type="PANTHER" id="PTHR30032:SF4">
    <property type="entry name" value="AMIDASE ENHANCER"/>
    <property type="match status" value="1"/>
</dbReference>
<reference evidence="2 3" key="1">
    <citation type="submission" date="2018-08" db="EMBL/GenBank/DDBJ databases">
        <title>A genome reference for cultivated species of the human gut microbiota.</title>
        <authorList>
            <person name="Zou Y."/>
            <person name="Xue W."/>
            <person name="Luo G."/>
        </authorList>
    </citation>
    <scope>NUCLEOTIDE SEQUENCE [LARGE SCALE GENOMIC DNA]</scope>
    <source>
        <strain evidence="2 3">AM28-39</strain>
    </source>
</reference>
<accession>A0A3E2XLB8</accession>
<dbReference type="EMBL" id="QVFD01000007">
    <property type="protein sequence ID" value="RGC46994.1"/>
    <property type="molecule type" value="Genomic_DNA"/>
</dbReference>
<dbReference type="GO" id="GO:0030435">
    <property type="term" value="P:sporulation resulting in formation of a cellular spore"/>
    <property type="evidence" value="ECO:0007669"/>
    <property type="project" value="InterPro"/>
</dbReference>
<evidence type="ECO:0000313" key="3">
    <source>
        <dbReference type="Proteomes" id="UP000261231"/>
    </source>
</evidence>
<dbReference type="RefSeq" id="WP_117540075.1">
    <property type="nucleotide sequence ID" value="NZ_QVFD01000007.1"/>
</dbReference>
<organism evidence="2 3">
    <name type="scientific">Coprococcus catus</name>
    <dbReference type="NCBI Taxonomy" id="116085"/>
    <lineage>
        <taxon>Bacteria</taxon>
        <taxon>Bacillati</taxon>
        <taxon>Bacillota</taxon>
        <taxon>Clostridia</taxon>
        <taxon>Lachnospirales</taxon>
        <taxon>Lachnospiraceae</taxon>
        <taxon>Coprococcus</taxon>
    </lineage>
</organism>
<comment type="caution">
    <text evidence="2">The sequence shown here is derived from an EMBL/GenBank/DDBJ whole genome shotgun (WGS) entry which is preliminary data.</text>
</comment>
<dbReference type="InterPro" id="IPR051922">
    <property type="entry name" value="Bact_Sporulation_Assoc"/>
</dbReference>
<dbReference type="OrthoDB" id="9794671at2"/>
<dbReference type="GO" id="GO:0030288">
    <property type="term" value="C:outer membrane-bounded periplasmic space"/>
    <property type="evidence" value="ECO:0007669"/>
    <property type="project" value="TreeGrafter"/>
</dbReference>
<evidence type="ECO:0000313" key="2">
    <source>
        <dbReference type="EMBL" id="RGC46994.1"/>
    </source>
</evidence>
<protein>
    <submittedName>
        <fullName evidence="2">SpoIID/LytB domain-containing protein</fullName>
    </submittedName>
</protein>
<name>A0A3E2XLB8_9FIRM</name>
<dbReference type="AlphaFoldDB" id="A0A3E2XLB8"/>
<sequence length="671" mass="74982">MKRIQPVILLLAAMTLFLFYRQSHRQSFTEGITRAQTARMLAWTVCDMNKDRAKSVEPLIDVDSTLWYADEITTVLAEGIMKKDGDLFHPIDYLTWKEASNIADFFDISLSIPVFQKRKPIPLEKWLQFFDRLLAEQDIDIKIIKKEQKILAVPSASDTLDRWQVKTDSGIYSCEGLALEKYLDQTVTAYIYQNQLLMAVPADPQQAEIITASTSVDTDNTKAAEAPSESFSQNDPLPAASAPDIRVCIMNDDFSSEAHKNLRLTSDAAWQLTFHNKVIQYPADEVVELNIDDFSEDGETAEAVPENHHFMTILSINRSCGNPSYSGRLQIMRSKDALFLINILPTETYLKGVVPSEMPASYHLEALKAQAVCARSYALSAVKNPKYDFADLNDSTSCQVYMNQGTDTQTDLAVDATACEVLSSRQKIVTAKYFSSSCGSLSSSDDIWGYPDTASQDTHMTERLETEPPGIPALSSEEAFRNFIFQPAENTYLESSDPWFRWQTELSMAHIRSNIAESFAKRMSADPKRFTVLSSDGTIDPDDISQIKVVKRAESGVLQKIKLTGRNQELTVSGEYNIRCLLAPSSDTAVILQDKSTRNGMSLLPSGYFFLEEINDGEQITGYKIYGGGFGHGAGLSQNGADTLAEKGYDYREILTYFFEGINIENVNTLE</sequence>
<evidence type="ECO:0000259" key="1">
    <source>
        <dbReference type="Pfam" id="PF08486"/>
    </source>
</evidence>
<proteinExistence type="predicted"/>
<dbReference type="Pfam" id="PF08486">
    <property type="entry name" value="SpoIID"/>
    <property type="match status" value="1"/>
</dbReference>
<dbReference type="InterPro" id="IPR013486">
    <property type="entry name" value="SpoIID/LytB"/>
</dbReference>
<feature type="domain" description="Sporulation stage II protein D amidase enhancer LytB N-terminal" evidence="1">
    <location>
        <begin position="337"/>
        <end position="422"/>
    </location>
</feature>